<feature type="region of interest" description="Disordered" evidence="1">
    <location>
        <begin position="55"/>
        <end position="80"/>
    </location>
</feature>
<comment type="caution">
    <text evidence="2">The sequence shown here is derived from an EMBL/GenBank/DDBJ whole genome shotgun (WGS) entry which is preliminary data.</text>
</comment>
<evidence type="ECO:0000313" key="3">
    <source>
        <dbReference type="Proteomes" id="UP000245934"/>
    </source>
</evidence>
<accession>A0A2V2N3Q8</accession>
<dbReference type="EMBL" id="QGMZ01000021">
    <property type="protein sequence ID" value="PWR73135.1"/>
    <property type="molecule type" value="Genomic_DNA"/>
</dbReference>
<dbReference type="GeneID" id="97610173"/>
<sequence length="80" mass="8968">MGAITVKAIYDGSSFKVHEPLDLEPNTEYLLTVEKKSSEKPVHTIEFLIQNAGTISGPSDFSEEHDHYLYGTPKKSRNTE</sequence>
<reference evidence="2 3" key="1">
    <citation type="submission" date="2018-05" db="EMBL/GenBank/DDBJ databases">
        <title>Draft genome of Methanospirillum stamsii Pt1.</title>
        <authorList>
            <person name="Dueholm M.S."/>
            <person name="Nielsen P.H."/>
            <person name="Bakmann L.F."/>
            <person name="Otzen D.E."/>
        </authorList>
    </citation>
    <scope>NUCLEOTIDE SEQUENCE [LARGE SCALE GENOMIC DNA]</scope>
    <source>
        <strain evidence="2 3">Pt1</strain>
    </source>
</reference>
<evidence type="ECO:0000256" key="1">
    <source>
        <dbReference type="SAM" id="MobiDB-lite"/>
    </source>
</evidence>
<name>A0A2V2N3Q8_9EURY</name>
<protein>
    <submittedName>
        <fullName evidence="2">Uncharacterized protein</fullName>
    </submittedName>
</protein>
<evidence type="ECO:0000313" key="2">
    <source>
        <dbReference type="EMBL" id="PWR73135.1"/>
    </source>
</evidence>
<dbReference type="Proteomes" id="UP000245934">
    <property type="component" value="Unassembled WGS sequence"/>
</dbReference>
<dbReference type="OrthoDB" id="106852at2157"/>
<dbReference type="RefSeq" id="WP_109941210.1">
    <property type="nucleotide sequence ID" value="NZ_CP176366.1"/>
</dbReference>
<keyword evidence="3" id="KW-1185">Reference proteome</keyword>
<proteinExistence type="predicted"/>
<gene>
    <name evidence="2" type="ORF">DLD82_11180</name>
</gene>
<organism evidence="2 3">
    <name type="scientific">Methanospirillum stamsii</name>
    <dbReference type="NCBI Taxonomy" id="1277351"/>
    <lineage>
        <taxon>Archaea</taxon>
        <taxon>Methanobacteriati</taxon>
        <taxon>Methanobacteriota</taxon>
        <taxon>Stenosarchaea group</taxon>
        <taxon>Methanomicrobia</taxon>
        <taxon>Methanomicrobiales</taxon>
        <taxon>Methanospirillaceae</taxon>
        <taxon>Methanospirillum</taxon>
    </lineage>
</organism>
<dbReference type="AlphaFoldDB" id="A0A2V2N3Q8"/>